<dbReference type="PANTHER" id="PTHR38167">
    <property type="entry name" value="C2H2-TYPE DOMAIN-CONTAINING PROTEIN"/>
    <property type="match status" value="1"/>
</dbReference>
<feature type="region of interest" description="Disordered" evidence="1">
    <location>
        <begin position="134"/>
        <end position="155"/>
    </location>
</feature>
<feature type="compositionally biased region" description="Basic and acidic residues" evidence="1">
    <location>
        <begin position="144"/>
        <end position="155"/>
    </location>
</feature>
<proteinExistence type="predicted"/>
<evidence type="ECO:0000313" key="2">
    <source>
        <dbReference type="EMBL" id="KAF2024086.1"/>
    </source>
</evidence>
<keyword evidence="3" id="KW-1185">Reference proteome</keyword>
<evidence type="ECO:0000313" key="3">
    <source>
        <dbReference type="Proteomes" id="UP000799777"/>
    </source>
</evidence>
<name>A0A9P4GXY9_9PLEO</name>
<dbReference type="EMBL" id="ML978310">
    <property type="protein sequence ID" value="KAF2024086.1"/>
    <property type="molecule type" value="Genomic_DNA"/>
</dbReference>
<comment type="caution">
    <text evidence="2">The sequence shown here is derived from an EMBL/GenBank/DDBJ whole genome shotgun (WGS) entry which is preliminary data.</text>
</comment>
<dbReference type="OrthoDB" id="5422613at2759"/>
<sequence>DAIESANLNRLRTVLREICLENAEAFKLASDKMFVTSAASLGGDKIGNSRTGGMKRKASTVQNRYETCVQCKEEYDVLDNPDDACEWHEGETEVDWDGGFWDDHDEDCYGTIDDEDSREMYPEGFKWSCCENKGDEDGCMSGPHRPDPVKRVRRG</sequence>
<organism evidence="2 3">
    <name type="scientific">Setomelanomma holmii</name>
    <dbReference type="NCBI Taxonomy" id="210430"/>
    <lineage>
        <taxon>Eukaryota</taxon>
        <taxon>Fungi</taxon>
        <taxon>Dikarya</taxon>
        <taxon>Ascomycota</taxon>
        <taxon>Pezizomycotina</taxon>
        <taxon>Dothideomycetes</taxon>
        <taxon>Pleosporomycetidae</taxon>
        <taxon>Pleosporales</taxon>
        <taxon>Pleosporineae</taxon>
        <taxon>Phaeosphaeriaceae</taxon>
        <taxon>Setomelanomma</taxon>
    </lineage>
</organism>
<accession>A0A9P4GXY9</accession>
<dbReference type="Proteomes" id="UP000799777">
    <property type="component" value="Unassembled WGS sequence"/>
</dbReference>
<gene>
    <name evidence="2" type="ORF">EK21DRAFT_79478</name>
</gene>
<dbReference type="PANTHER" id="PTHR38167:SF1">
    <property type="entry name" value="C2H2-TYPE DOMAIN-CONTAINING PROTEIN"/>
    <property type="match status" value="1"/>
</dbReference>
<protein>
    <submittedName>
        <fullName evidence="2">Uncharacterized protein</fullName>
    </submittedName>
</protein>
<dbReference type="AlphaFoldDB" id="A0A9P4GXY9"/>
<evidence type="ECO:0000256" key="1">
    <source>
        <dbReference type="SAM" id="MobiDB-lite"/>
    </source>
</evidence>
<reference evidence="2" key="1">
    <citation type="journal article" date="2020" name="Stud. Mycol.">
        <title>101 Dothideomycetes genomes: a test case for predicting lifestyles and emergence of pathogens.</title>
        <authorList>
            <person name="Haridas S."/>
            <person name="Albert R."/>
            <person name="Binder M."/>
            <person name="Bloem J."/>
            <person name="Labutti K."/>
            <person name="Salamov A."/>
            <person name="Andreopoulos B."/>
            <person name="Baker S."/>
            <person name="Barry K."/>
            <person name="Bills G."/>
            <person name="Bluhm B."/>
            <person name="Cannon C."/>
            <person name="Castanera R."/>
            <person name="Culley D."/>
            <person name="Daum C."/>
            <person name="Ezra D."/>
            <person name="Gonzalez J."/>
            <person name="Henrissat B."/>
            <person name="Kuo A."/>
            <person name="Liang C."/>
            <person name="Lipzen A."/>
            <person name="Lutzoni F."/>
            <person name="Magnuson J."/>
            <person name="Mondo S."/>
            <person name="Nolan M."/>
            <person name="Ohm R."/>
            <person name="Pangilinan J."/>
            <person name="Park H.-J."/>
            <person name="Ramirez L."/>
            <person name="Alfaro M."/>
            <person name="Sun H."/>
            <person name="Tritt A."/>
            <person name="Yoshinaga Y."/>
            <person name="Zwiers L.-H."/>
            <person name="Turgeon B."/>
            <person name="Goodwin S."/>
            <person name="Spatafora J."/>
            <person name="Crous P."/>
            <person name="Grigoriev I."/>
        </authorList>
    </citation>
    <scope>NUCLEOTIDE SEQUENCE</scope>
    <source>
        <strain evidence="2">CBS 110217</strain>
    </source>
</reference>
<feature type="non-terminal residue" evidence="2">
    <location>
        <position position="1"/>
    </location>
</feature>